<protein>
    <submittedName>
        <fullName evidence="4">Uncharacterized protein</fullName>
    </submittedName>
</protein>
<keyword evidence="2 3" id="KW-0040">ANK repeat</keyword>
<dbReference type="EMBL" id="CAJPWZ010001029">
    <property type="protein sequence ID" value="CAG2205762.1"/>
    <property type="molecule type" value="Genomic_DNA"/>
</dbReference>
<dbReference type="OrthoDB" id="539213at2759"/>
<keyword evidence="1" id="KW-0677">Repeat</keyword>
<dbReference type="Proteomes" id="UP000683360">
    <property type="component" value="Unassembled WGS sequence"/>
</dbReference>
<keyword evidence="5" id="KW-1185">Reference proteome</keyword>
<dbReference type="SUPFAM" id="SSF48403">
    <property type="entry name" value="Ankyrin repeat"/>
    <property type="match status" value="1"/>
</dbReference>
<gene>
    <name evidence="4" type="ORF">MEDL_20205</name>
</gene>
<sequence length="342" mass="38514">MTVSLFLCVLCSKQGNITIEEIFRLPFEVWGKELNSLWDQGEVGKCQICALALCVINDNELRETYLTSRETSIRHAIDDVSKACGLNRGRSTIKEDMDTLIGTYLTKTNGLYTTIHNKVFDFLVYYCSTKILDCLIQHAKLSFIQERFLWNYLPGDLDSDKEGEDFNESGISGITPLHAACYTEDIDTLHILLNHDACVDTRMFDGSTPLLVASFVNNRGGVKILLNKSAHINIGFYHSQTTKDGIKKMFHSITDEQEAKFWNPLMNYFPSFCIGQVKQMVIKVIDVIGKATPLHVTCLRMAMDITKDLLDRNPDINIPKEDGSTSLCVECELGCTDIAKLL</sequence>
<dbReference type="PANTHER" id="PTHR24198:SF165">
    <property type="entry name" value="ANKYRIN REPEAT-CONTAINING PROTEIN-RELATED"/>
    <property type="match status" value="1"/>
</dbReference>
<name>A0A8S3R906_MYTED</name>
<dbReference type="PROSITE" id="PS50088">
    <property type="entry name" value="ANK_REPEAT"/>
    <property type="match status" value="1"/>
</dbReference>
<comment type="caution">
    <text evidence="4">The sequence shown here is derived from an EMBL/GenBank/DDBJ whole genome shotgun (WGS) entry which is preliminary data.</text>
</comment>
<evidence type="ECO:0000256" key="1">
    <source>
        <dbReference type="ARBA" id="ARBA00022737"/>
    </source>
</evidence>
<dbReference type="AlphaFoldDB" id="A0A8S3R906"/>
<organism evidence="4 5">
    <name type="scientific">Mytilus edulis</name>
    <name type="common">Blue mussel</name>
    <dbReference type="NCBI Taxonomy" id="6550"/>
    <lineage>
        <taxon>Eukaryota</taxon>
        <taxon>Metazoa</taxon>
        <taxon>Spiralia</taxon>
        <taxon>Lophotrochozoa</taxon>
        <taxon>Mollusca</taxon>
        <taxon>Bivalvia</taxon>
        <taxon>Autobranchia</taxon>
        <taxon>Pteriomorphia</taxon>
        <taxon>Mytilida</taxon>
        <taxon>Mytiloidea</taxon>
        <taxon>Mytilidae</taxon>
        <taxon>Mytilinae</taxon>
        <taxon>Mytilus</taxon>
    </lineage>
</organism>
<proteinExistence type="predicted"/>
<accession>A0A8S3R906</accession>
<feature type="repeat" description="ANK" evidence="3">
    <location>
        <begin position="172"/>
        <end position="204"/>
    </location>
</feature>
<dbReference type="PANTHER" id="PTHR24198">
    <property type="entry name" value="ANKYRIN REPEAT AND PROTEIN KINASE DOMAIN-CONTAINING PROTEIN"/>
    <property type="match status" value="1"/>
</dbReference>
<dbReference type="SMART" id="SM00248">
    <property type="entry name" value="ANK"/>
    <property type="match status" value="3"/>
</dbReference>
<dbReference type="Pfam" id="PF12796">
    <property type="entry name" value="Ank_2"/>
    <property type="match status" value="1"/>
</dbReference>
<dbReference type="InterPro" id="IPR036770">
    <property type="entry name" value="Ankyrin_rpt-contain_sf"/>
</dbReference>
<dbReference type="InterPro" id="IPR002110">
    <property type="entry name" value="Ankyrin_rpt"/>
</dbReference>
<dbReference type="Gene3D" id="1.25.40.20">
    <property type="entry name" value="Ankyrin repeat-containing domain"/>
    <property type="match status" value="2"/>
</dbReference>
<evidence type="ECO:0000313" key="4">
    <source>
        <dbReference type="EMBL" id="CAG2205762.1"/>
    </source>
</evidence>
<reference evidence="4" key="1">
    <citation type="submission" date="2021-03" db="EMBL/GenBank/DDBJ databases">
        <authorList>
            <person name="Bekaert M."/>
        </authorList>
    </citation>
    <scope>NUCLEOTIDE SEQUENCE</scope>
</reference>
<evidence type="ECO:0000313" key="5">
    <source>
        <dbReference type="Proteomes" id="UP000683360"/>
    </source>
</evidence>
<evidence type="ECO:0000256" key="3">
    <source>
        <dbReference type="PROSITE-ProRule" id="PRU00023"/>
    </source>
</evidence>
<dbReference type="PROSITE" id="PS50297">
    <property type="entry name" value="ANK_REP_REGION"/>
    <property type="match status" value="1"/>
</dbReference>
<evidence type="ECO:0000256" key="2">
    <source>
        <dbReference type="ARBA" id="ARBA00023043"/>
    </source>
</evidence>